<accession>D7VN51</accession>
<proteinExistence type="predicted"/>
<name>D7VN51_SPHSI</name>
<organism evidence="1 2">
    <name type="scientific">Sphingobacterium spiritivorum ATCC 33861</name>
    <dbReference type="NCBI Taxonomy" id="525373"/>
    <lineage>
        <taxon>Bacteria</taxon>
        <taxon>Pseudomonadati</taxon>
        <taxon>Bacteroidota</taxon>
        <taxon>Sphingobacteriia</taxon>
        <taxon>Sphingobacteriales</taxon>
        <taxon>Sphingobacteriaceae</taxon>
        <taxon>Sphingobacterium</taxon>
    </lineage>
</organism>
<reference evidence="1" key="1">
    <citation type="submission" date="2010-07" db="EMBL/GenBank/DDBJ databases">
        <authorList>
            <person name="Muzny D."/>
            <person name="Qin X."/>
            <person name="Buhay C."/>
            <person name="Dugan-Rocha S."/>
            <person name="Ding Y."/>
            <person name="Chen G."/>
            <person name="Hawes A."/>
            <person name="Holder M."/>
            <person name="Jhangiani S."/>
            <person name="Johnson A."/>
            <person name="Khan Z."/>
            <person name="Li Z."/>
            <person name="Liu W."/>
            <person name="Liu X."/>
            <person name="Perez L."/>
            <person name="Shen H."/>
            <person name="Wang Q."/>
            <person name="Watt J."/>
            <person name="Xi L."/>
            <person name="Xin Y."/>
            <person name="Zhou J."/>
            <person name="Deng J."/>
            <person name="Jiang H."/>
            <person name="Liu Y."/>
            <person name="Qu J."/>
            <person name="Song X.-Z."/>
            <person name="Zhang L."/>
            <person name="Villasana D."/>
            <person name="Johnson A."/>
            <person name="Liu J."/>
            <person name="Liyanage D."/>
            <person name="Lorensuhewa L."/>
            <person name="Robinson T."/>
            <person name="Song A."/>
            <person name="Song B.-B."/>
            <person name="Dinh H."/>
            <person name="Thornton R."/>
            <person name="Coyle M."/>
            <person name="Francisco L."/>
            <person name="Jackson L."/>
            <person name="Javaid M."/>
            <person name="Korchina V."/>
            <person name="Kovar C."/>
            <person name="Mata R."/>
            <person name="Mathew T."/>
            <person name="Ngo R."/>
            <person name="Nguyen L."/>
            <person name="Nguyen N."/>
            <person name="Okwuonu G."/>
            <person name="Ongeri F."/>
            <person name="Pham C."/>
            <person name="Simmons D."/>
            <person name="Wilczek-Boney K."/>
            <person name="Hale W."/>
            <person name="Jakkamsetti A."/>
            <person name="Pham P."/>
            <person name="Ruth R."/>
            <person name="San Lucas F."/>
            <person name="Warren J."/>
            <person name="Zhang J."/>
            <person name="Zhao Z."/>
            <person name="Zhou C."/>
            <person name="Zhu D."/>
            <person name="Lee S."/>
            <person name="Bess C."/>
            <person name="Blankenburg K."/>
            <person name="Forbes L."/>
            <person name="Fu Q."/>
            <person name="Gubbala S."/>
            <person name="Hirani K."/>
            <person name="Jayaseelan J.C."/>
            <person name="Lara F."/>
            <person name="Munidasa M."/>
            <person name="Palculict T."/>
            <person name="Patil S."/>
            <person name="Pu L.-L."/>
            <person name="Saada N."/>
            <person name="Tang L."/>
            <person name="Weissenberger G."/>
            <person name="Zhu Y."/>
            <person name="Hemphill L."/>
            <person name="Shang Y."/>
            <person name="Youmans B."/>
            <person name="Ayvaz T."/>
            <person name="Ross M."/>
            <person name="Santibanez J."/>
            <person name="Aqrawi P."/>
            <person name="Gross S."/>
            <person name="Joshi V."/>
            <person name="Fowler G."/>
            <person name="Nazareth L."/>
            <person name="Reid J."/>
            <person name="Worley K."/>
            <person name="Petrosino J."/>
            <person name="Highlander S."/>
            <person name="Gibbs R."/>
        </authorList>
    </citation>
    <scope>NUCLEOTIDE SEQUENCE [LARGE SCALE GENOMIC DNA]</scope>
    <source>
        <strain evidence="1">ATCC 33861</strain>
    </source>
</reference>
<protein>
    <submittedName>
        <fullName evidence="1">Uncharacterized protein</fullName>
    </submittedName>
</protein>
<dbReference type="RefSeq" id="WP_002992960.1">
    <property type="nucleotide sequence ID" value="NZ_GL379770.1"/>
</dbReference>
<evidence type="ECO:0000313" key="2">
    <source>
        <dbReference type="Proteomes" id="UP000006258"/>
    </source>
</evidence>
<dbReference type="STRING" id="525373.HMPREF0766_12421"/>
<gene>
    <name evidence="1" type="ORF">HMPREF0766_12421</name>
</gene>
<sequence>MKKPIIIPVTLSNGENVKIPLLYTITNDDNNPNIRFIDCQVDLPDEEIPEWLSPTTFTIRQVCLPGEAGGLGVTNTEVSHIRCKNTDTAKFIGNTFLGIKGIEGLV</sequence>
<dbReference type="OrthoDB" id="799995at2"/>
<dbReference type="HOGENOM" id="CLU_2221548_0_0_10"/>
<dbReference type="AlphaFoldDB" id="D7VN51"/>
<comment type="caution">
    <text evidence="1">The sequence shown here is derived from an EMBL/GenBank/DDBJ whole genome shotgun (WGS) entry which is preliminary data.</text>
</comment>
<evidence type="ECO:0000313" key="1">
    <source>
        <dbReference type="EMBL" id="EFK57348.1"/>
    </source>
</evidence>
<dbReference type="Proteomes" id="UP000006258">
    <property type="component" value="Unassembled WGS sequence"/>
</dbReference>
<keyword evidence="2" id="KW-1185">Reference proteome</keyword>
<dbReference type="EMBL" id="ACHA02000011">
    <property type="protein sequence ID" value="EFK57348.1"/>
    <property type="molecule type" value="Genomic_DNA"/>
</dbReference>
<dbReference type="GeneID" id="95427978"/>